<protein>
    <submittedName>
        <fullName evidence="18">Leucine-rich repeat-containing protein</fullName>
    </submittedName>
</protein>
<proteinExistence type="predicted"/>
<evidence type="ECO:0000256" key="11">
    <source>
        <dbReference type="ARBA" id="ARBA00022989"/>
    </source>
</evidence>
<dbReference type="FunFam" id="1.10.510.10:FF:000388">
    <property type="entry name" value="Leucine-rich repeat receptor-like tyrosine-protein kinase PXC3"/>
    <property type="match status" value="1"/>
</dbReference>
<dbReference type="Gene3D" id="3.80.10.10">
    <property type="entry name" value="Ribonuclease Inhibitor"/>
    <property type="match status" value="5"/>
</dbReference>
<dbReference type="OrthoDB" id="4062651at2759"/>
<evidence type="ECO:0000256" key="13">
    <source>
        <dbReference type="ARBA" id="ARBA00023170"/>
    </source>
</evidence>
<dbReference type="STRING" id="35608.A0A2U1PP01"/>
<dbReference type="InterPro" id="IPR003591">
    <property type="entry name" value="Leu-rich_rpt_typical-subtyp"/>
</dbReference>
<comment type="subcellular location">
    <subcellularLocation>
        <location evidence="1">Cell membrane</location>
    </subcellularLocation>
    <subcellularLocation>
        <location evidence="2">Membrane</location>
        <topology evidence="2">Single-pass type I membrane protein</topology>
    </subcellularLocation>
</comment>
<evidence type="ECO:0000313" key="18">
    <source>
        <dbReference type="EMBL" id="PWA87450.1"/>
    </source>
</evidence>
<feature type="chain" id="PRO_5015502174" evidence="16">
    <location>
        <begin position="22"/>
        <end position="944"/>
    </location>
</feature>
<dbReference type="PANTHER" id="PTHR48056">
    <property type="entry name" value="LRR RECEPTOR-LIKE SERINE/THREONINE-PROTEIN KINASE-RELATED"/>
    <property type="match status" value="1"/>
</dbReference>
<keyword evidence="7 16" id="KW-0732">Signal</keyword>
<keyword evidence="5" id="KW-0808">Transferase</keyword>
<dbReference type="PROSITE" id="PS50011">
    <property type="entry name" value="PROTEIN_KINASE_DOM"/>
    <property type="match status" value="1"/>
</dbReference>
<dbReference type="PRINTS" id="PR00019">
    <property type="entry name" value="LEURICHRPT"/>
</dbReference>
<evidence type="ECO:0000256" key="6">
    <source>
        <dbReference type="ARBA" id="ARBA00022692"/>
    </source>
</evidence>
<evidence type="ECO:0000256" key="15">
    <source>
        <dbReference type="SAM" id="Phobius"/>
    </source>
</evidence>
<dbReference type="InterPro" id="IPR032675">
    <property type="entry name" value="LRR_dom_sf"/>
</dbReference>
<dbReference type="SMART" id="SM00364">
    <property type="entry name" value="LRR_BAC"/>
    <property type="match status" value="5"/>
</dbReference>
<dbReference type="Pfam" id="PF00560">
    <property type="entry name" value="LRR_1"/>
    <property type="match status" value="4"/>
</dbReference>
<keyword evidence="14" id="KW-0325">Glycoprotein</keyword>
<dbReference type="GO" id="GO:0005886">
    <property type="term" value="C:plasma membrane"/>
    <property type="evidence" value="ECO:0007669"/>
    <property type="project" value="UniProtKB-SubCell"/>
</dbReference>
<keyword evidence="12 15" id="KW-0472">Membrane</keyword>
<evidence type="ECO:0000256" key="2">
    <source>
        <dbReference type="ARBA" id="ARBA00004479"/>
    </source>
</evidence>
<dbReference type="Pfam" id="PF00069">
    <property type="entry name" value="Pkinase"/>
    <property type="match status" value="1"/>
</dbReference>
<evidence type="ECO:0000256" key="12">
    <source>
        <dbReference type="ARBA" id="ARBA00023136"/>
    </source>
</evidence>
<keyword evidence="11 15" id="KW-1133">Transmembrane helix</keyword>
<evidence type="ECO:0000256" key="7">
    <source>
        <dbReference type="ARBA" id="ARBA00022729"/>
    </source>
</evidence>
<organism evidence="18 19">
    <name type="scientific">Artemisia annua</name>
    <name type="common">Sweet wormwood</name>
    <dbReference type="NCBI Taxonomy" id="35608"/>
    <lineage>
        <taxon>Eukaryota</taxon>
        <taxon>Viridiplantae</taxon>
        <taxon>Streptophyta</taxon>
        <taxon>Embryophyta</taxon>
        <taxon>Tracheophyta</taxon>
        <taxon>Spermatophyta</taxon>
        <taxon>Magnoliopsida</taxon>
        <taxon>eudicotyledons</taxon>
        <taxon>Gunneridae</taxon>
        <taxon>Pentapetalae</taxon>
        <taxon>asterids</taxon>
        <taxon>campanulids</taxon>
        <taxon>Asterales</taxon>
        <taxon>Asteraceae</taxon>
        <taxon>Asteroideae</taxon>
        <taxon>Anthemideae</taxon>
        <taxon>Artemisiinae</taxon>
        <taxon>Artemisia</taxon>
    </lineage>
</organism>
<evidence type="ECO:0000256" key="14">
    <source>
        <dbReference type="ARBA" id="ARBA00023180"/>
    </source>
</evidence>
<dbReference type="GO" id="GO:0004672">
    <property type="term" value="F:protein kinase activity"/>
    <property type="evidence" value="ECO:0007669"/>
    <property type="project" value="InterPro"/>
</dbReference>
<evidence type="ECO:0000256" key="8">
    <source>
        <dbReference type="ARBA" id="ARBA00022737"/>
    </source>
</evidence>
<dbReference type="SUPFAM" id="SSF52047">
    <property type="entry name" value="RNI-like"/>
    <property type="match status" value="1"/>
</dbReference>
<keyword evidence="4" id="KW-0433">Leucine-rich repeat</keyword>
<dbReference type="GO" id="GO:0051707">
    <property type="term" value="P:response to other organism"/>
    <property type="evidence" value="ECO:0007669"/>
    <property type="project" value="UniProtKB-ARBA"/>
</dbReference>
<dbReference type="FunFam" id="3.80.10.10:FF:000095">
    <property type="entry name" value="LRR receptor-like serine/threonine-protein kinase GSO1"/>
    <property type="match status" value="1"/>
</dbReference>
<dbReference type="AlphaFoldDB" id="A0A2U1PP01"/>
<dbReference type="InterPro" id="IPR011009">
    <property type="entry name" value="Kinase-like_dom_sf"/>
</dbReference>
<sequence>MSRYLFYFLLLSLFVLKYVSCDELPSSLVTTMNNLNQALGNHTEWNSSTNPCSWSGVSCTRNNTSITKLSLWSLSISNENVNNSWPSLVCDIQTLESLDISNNRLTLIPQPFLLTTCGAGGLKTLNVSNNGLTGSLPTFQGPLEVLDLSHNSFGNVVIDSQFDRLNELRSLNISNSGFNSSIPTKLSNSTRLQELQLSSNFFEGRIPDQFTKYSNLTLLDLSVNRLSGTIPSGIGELSKLQFLLLSLNRLTGEIPQTISAITTLERFAANQNAFTGGIPPGITSNLKNLDLSYNELNGSIPSDLLSQQNLLTVDLSFNMLQGSIPSNISATLVRLRLGSNRLTGGIPSFSFGNVSPSLTYLEVDNNGISGMIPPELGLLKNLALLDLSHNDLSSSVPRELGELNRLQVLQLQHNKLYGEIPNEISRLQILVKLNMSENSMNGSIPSSLSMLSTLTNLDLHANKLSGEIPSSFGSMDSLLELQLGNNQLGGTIRSLPTKLQIALNLSHNNFEGPIPNVISNLRSLEVLDLSNNRFSGDFPVLLGQIRSLTEIDVSNNMLTGSVPQFGQNVIVLIGGNSNLQRTSDPSSTPAGKNKKSVSVAIIVASTAAVVALVIVVFVALIVSRRIHKVNDEETHSTKPEVIKSNLLTLNVIHRTNLDFTKAMEAVSHTSNVIVKTRFSTYYKAIMPSGMSYIVKKLDWSDKMFQLGTHDLFETELEILGRLRNSSVMIPLAYILTSDSAYLFYEFTDKGSLFDVLHGSMGSGLDWTNRYSIALGVANGLAFLHGYTSGPITLLDLSSKVVMLKSFNEPQIGDIELSKLIDPSKSTGNLSAVAGSVGYVAPEYAYTMRVTMAGNVYSFGVILLELLTGKAAVSEGSELAKWVSSKSKQNDNLDQILDSTVSRMSPATRDQMLAVLKVALACVSESPEARPKMRSVLRMLLNVRN</sequence>
<keyword evidence="9" id="KW-0547">Nucleotide-binding</keyword>
<dbReference type="GO" id="GO:0006952">
    <property type="term" value="P:defense response"/>
    <property type="evidence" value="ECO:0007669"/>
    <property type="project" value="UniProtKB-ARBA"/>
</dbReference>
<dbReference type="SMART" id="SM00369">
    <property type="entry name" value="LRR_TYP"/>
    <property type="match status" value="9"/>
</dbReference>
<dbReference type="InterPro" id="IPR000719">
    <property type="entry name" value="Prot_kinase_dom"/>
</dbReference>
<dbReference type="SUPFAM" id="SSF56112">
    <property type="entry name" value="Protein kinase-like (PK-like)"/>
    <property type="match status" value="1"/>
</dbReference>
<evidence type="ECO:0000259" key="17">
    <source>
        <dbReference type="PROSITE" id="PS50011"/>
    </source>
</evidence>
<dbReference type="Pfam" id="PF08263">
    <property type="entry name" value="LRRNT_2"/>
    <property type="match status" value="1"/>
</dbReference>
<dbReference type="GO" id="GO:0033612">
    <property type="term" value="F:receptor serine/threonine kinase binding"/>
    <property type="evidence" value="ECO:0007669"/>
    <property type="project" value="TreeGrafter"/>
</dbReference>
<evidence type="ECO:0000256" key="4">
    <source>
        <dbReference type="ARBA" id="ARBA00022614"/>
    </source>
</evidence>
<dbReference type="SUPFAM" id="SSF52058">
    <property type="entry name" value="L domain-like"/>
    <property type="match status" value="1"/>
</dbReference>
<dbReference type="FunFam" id="3.30.200.20:FF:000454">
    <property type="entry name" value="Leucine-rich repeat receptor-like tyrosine-protein kinase PXC3"/>
    <property type="match status" value="1"/>
</dbReference>
<dbReference type="EMBL" id="PKPP01000914">
    <property type="protein sequence ID" value="PWA87450.1"/>
    <property type="molecule type" value="Genomic_DNA"/>
</dbReference>
<keyword evidence="3" id="KW-1003">Cell membrane</keyword>
<keyword evidence="10" id="KW-0067">ATP-binding</keyword>
<feature type="signal peptide" evidence="16">
    <location>
        <begin position="1"/>
        <end position="21"/>
    </location>
</feature>
<dbReference type="Gene3D" id="3.30.200.20">
    <property type="entry name" value="Phosphorylase Kinase, domain 1"/>
    <property type="match status" value="1"/>
</dbReference>
<evidence type="ECO:0000256" key="3">
    <source>
        <dbReference type="ARBA" id="ARBA00022475"/>
    </source>
</evidence>
<evidence type="ECO:0000256" key="1">
    <source>
        <dbReference type="ARBA" id="ARBA00004236"/>
    </source>
</evidence>
<reference evidence="18 19" key="1">
    <citation type="journal article" date="2018" name="Mol. Plant">
        <title>The genome of Artemisia annua provides insight into the evolution of Asteraceae family and artemisinin biosynthesis.</title>
        <authorList>
            <person name="Shen Q."/>
            <person name="Zhang L."/>
            <person name="Liao Z."/>
            <person name="Wang S."/>
            <person name="Yan T."/>
            <person name="Shi P."/>
            <person name="Liu M."/>
            <person name="Fu X."/>
            <person name="Pan Q."/>
            <person name="Wang Y."/>
            <person name="Lv Z."/>
            <person name="Lu X."/>
            <person name="Zhang F."/>
            <person name="Jiang W."/>
            <person name="Ma Y."/>
            <person name="Chen M."/>
            <person name="Hao X."/>
            <person name="Li L."/>
            <person name="Tang Y."/>
            <person name="Lv G."/>
            <person name="Zhou Y."/>
            <person name="Sun X."/>
            <person name="Brodelius P.E."/>
            <person name="Rose J.K.C."/>
            <person name="Tang K."/>
        </authorList>
    </citation>
    <scope>NUCLEOTIDE SEQUENCE [LARGE SCALE GENOMIC DNA]</scope>
    <source>
        <strain evidence="19">cv. Huhao1</strain>
        <tissue evidence="18">Leaf</tissue>
    </source>
</reference>
<evidence type="ECO:0000256" key="16">
    <source>
        <dbReference type="SAM" id="SignalP"/>
    </source>
</evidence>
<accession>A0A2U1PP01</accession>
<dbReference type="GO" id="GO:0005524">
    <property type="term" value="F:ATP binding"/>
    <property type="evidence" value="ECO:0007669"/>
    <property type="project" value="UniProtKB-KW"/>
</dbReference>
<dbReference type="Proteomes" id="UP000245207">
    <property type="component" value="Unassembled WGS sequence"/>
</dbReference>
<dbReference type="FunFam" id="3.80.10.10:FF:000299">
    <property type="entry name" value="Piriformospora indica-insensitive protein 2"/>
    <property type="match status" value="1"/>
</dbReference>
<dbReference type="InterPro" id="IPR013210">
    <property type="entry name" value="LRR_N_plant-typ"/>
</dbReference>
<dbReference type="PROSITE" id="PS51450">
    <property type="entry name" value="LRR"/>
    <property type="match status" value="1"/>
</dbReference>
<evidence type="ECO:0000313" key="19">
    <source>
        <dbReference type="Proteomes" id="UP000245207"/>
    </source>
</evidence>
<keyword evidence="6 15" id="KW-0812">Transmembrane</keyword>
<feature type="transmembrane region" description="Helical" evidence="15">
    <location>
        <begin position="597"/>
        <end position="622"/>
    </location>
</feature>
<feature type="domain" description="Protein kinase" evidence="17">
    <location>
        <begin position="667"/>
        <end position="944"/>
    </location>
</feature>
<name>A0A2U1PP01_ARTAN</name>
<dbReference type="PANTHER" id="PTHR48056:SF17">
    <property type="entry name" value="LEUCINE-RICH REPEAT RECEPTOR PROTEIN KINASE EMS1"/>
    <property type="match status" value="1"/>
</dbReference>
<keyword evidence="8" id="KW-0677">Repeat</keyword>
<evidence type="ECO:0000256" key="10">
    <source>
        <dbReference type="ARBA" id="ARBA00022840"/>
    </source>
</evidence>
<evidence type="ECO:0000256" key="5">
    <source>
        <dbReference type="ARBA" id="ARBA00022679"/>
    </source>
</evidence>
<gene>
    <name evidence="18" type="ORF">CTI12_AA131050</name>
</gene>
<comment type="caution">
    <text evidence="18">The sequence shown here is derived from an EMBL/GenBank/DDBJ whole genome shotgun (WGS) entry which is preliminary data.</text>
</comment>
<dbReference type="Pfam" id="PF13855">
    <property type="entry name" value="LRR_8"/>
    <property type="match status" value="3"/>
</dbReference>
<keyword evidence="19" id="KW-1185">Reference proteome</keyword>
<dbReference type="InterPro" id="IPR050647">
    <property type="entry name" value="Plant_LRR-RLKs"/>
</dbReference>
<evidence type="ECO:0000256" key="9">
    <source>
        <dbReference type="ARBA" id="ARBA00022741"/>
    </source>
</evidence>
<keyword evidence="13" id="KW-0675">Receptor</keyword>
<dbReference type="Gene3D" id="1.10.510.10">
    <property type="entry name" value="Transferase(Phosphotransferase) domain 1"/>
    <property type="match status" value="1"/>
</dbReference>
<dbReference type="InterPro" id="IPR001611">
    <property type="entry name" value="Leu-rich_rpt"/>
</dbReference>